<reference evidence="3" key="1">
    <citation type="submission" date="2016-11" db="UniProtKB">
        <authorList>
            <consortium name="WormBaseParasite"/>
        </authorList>
    </citation>
    <scope>IDENTIFICATION</scope>
</reference>
<dbReference type="AlphaFoldDB" id="A0A1I7SXY2"/>
<feature type="region of interest" description="Disordered" evidence="1">
    <location>
        <begin position="150"/>
        <end position="186"/>
    </location>
</feature>
<dbReference type="WBParaSite" id="Csp11.Scaffold23.g101.t1">
    <property type="protein sequence ID" value="Csp11.Scaffold23.g101.t1"/>
    <property type="gene ID" value="Csp11.Scaffold23.g101"/>
</dbReference>
<dbReference type="Proteomes" id="UP000095282">
    <property type="component" value="Unplaced"/>
</dbReference>
<organism evidence="2 3">
    <name type="scientific">Caenorhabditis tropicalis</name>
    <dbReference type="NCBI Taxonomy" id="1561998"/>
    <lineage>
        <taxon>Eukaryota</taxon>
        <taxon>Metazoa</taxon>
        <taxon>Ecdysozoa</taxon>
        <taxon>Nematoda</taxon>
        <taxon>Chromadorea</taxon>
        <taxon>Rhabditida</taxon>
        <taxon>Rhabditina</taxon>
        <taxon>Rhabditomorpha</taxon>
        <taxon>Rhabditoidea</taxon>
        <taxon>Rhabditidae</taxon>
        <taxon>Peloderinae</taxon>
        <taxon>Caenorhabditis</taxon>
    </lineage>
</organism>
<dbReference type="eggNOG" id="ENOG502THHJ">
    <property type="taxonomic scope" value="Eukaryota"/>
</dbReference>
<evidence type="ECO:0000313" key="3">
    <source>
        <dbReference type="WBParaSite" id="Csp11.Scaffold23.g101.t1"/>
    </source>
</evidence>
<evidence type="ECO:0000256" key="1">
    <source>
        <dbReference type="SAM" id="MobiDB-lite"/>
    </source>
</evidence>
<proteinExistence type="predicted"/>
<evidence type="ECO:0000313" key="2">
    <source>
        <dbReference type="Proteomes" id="UP000095282"/>
    </source>
</evidence>
<feature type="region of interest" description="Disordered" evidence="1">
    <location>
        <begin position="119"/>
        <end position="138"/>
    </location>
</feature>
<name>A0A1I7SXY2_9PELO</name>
<sequence>MSGVSKFILRDFDVVLSAALAISLELSSPGSSKPSSKLTPTPYFSRNDSDVLIDDYQPQCDKMMTDVDEEIAILRDTITLDNHDDVVNKNEIKNVRTATAEASVNKSLEELPEEILEEMPEKSTRQAPKTRAVIRPTRRSSRVLIRSLAEEKQRKKKAEKPVKRKNENYKDRLRMRRDNDKTLNEEKKQRKVIEEATKATLRVFGVVGSEKTRSGEANVVAWRNWNKTSTSIIEKVIKNSSASVFRESHFTLFLANSVTAMEKTMLAARPRPAETHNLMLNFIVDFHLIWEIASKHGVTSGIYDIARLWESVVGKYLSSEKLMNPTHLPWIQTKQIFVQLLSIIAKVDTLFDMLTLVSKMMNAFLAKYIHRTHVQQEFKAYAVSQLTEFSQLLSRRLSHLALVNKYNI</sequence>
<keyword evidence="2" id="KW-1185">Reference proteome</keyword>
<dbReference type="STRING" id="1561998.A0A1I7SXY2"/>
<accession>A0A1I7SXY2</accession>
<protein>
    <submittedName>
        <fullName evidence="3">Dimer_Tnp_hAT domain-containing protein</fullName>
    </submittedName>
</protein>